<gene>
    <name evidence="2" type="ORF">NCTC10526_02093</name>
</gene>
<evidence type="ECO:0000313" key="3">
    <source>
        <dbReference type="Proteomes" id="UP000254123"/>
    </source>
</evidence>
<dbReference type="Proteomes" id="UP000254123">
    <property type="component" value="Unassembled WGS sequence"/>
</dbReference>
<protein>
    <submittedName>
        <fullName evidence="2">Uncharacterized protein</fullName>
    </submittedName>
</protein>
<dbReference type="EMBL" id="UGVC01000001">
    <property type="protein sequence ID" value="SUD91723.1"/>
    <property type="molecule type" value="Genomic_DNA"/>
</dbReference>
<feature type="coiled-coil region" evidence="1">
    <location>
        <begin position="28"/>
        <end position="55"/>
    </location>
</feature>
<organism evidence="2 3">
    <name type="scientific">Psychrobacter phenylpyruvicus</name>
    <dbReference type="NCBI Taxonomy" id="29432"/>
    <lineage>
        <taxon>Bacteria</taxon>
        <taxon>Pseudomonadati</taxon>
        <taxon>Pseudomonadota</taxon>
        <taxon>Gammaproteobacteria</taxon>
        <taxon>Moraxellales</taxon>
        <taxon>Moraxellaceae</taxon>
        <taxon>Psychrobacter</taxon>
    </lineage>
</organism>
<keyword evidence="1" id="KW-0175">Coiled coil</keyword>
<sequence>MTEGLPKNTVEQINTLDKISSNVELKSNEEINRLITETEETLSALMGELKRRQEDKMHHEIENLDVYMQEADISFKNLRKFIAMALAELRSDK</sequence>
<dbReference type="AlphaFoldDB" id="A0A379LME5"/>
<reference evidence="2 3" key="1">
    <citation type="submission" date="2018-06" db="EMBL/GenBank/DDBJ databases">
        <authorList>
            <consortium name="Pathogen Informatics"/>
            <person name="Doyle S."/>
        </authorList>
    </citation>
    <scope>NUCLEOTIDE SEQUENCE [LARGE SCALE GENOMIC DNA]</scope>
    <source>
        <strain evidence="2 3">NCTC10526</strain>
    </source>
</reference>
<evidence type="ECO:0000256" key="1">
    <source>
        <dbReference type="SAM" id="Coils"/>
    </source>
</evidence>
<accession>A0A379LME5</accession>
<evidence type="ECO:0000313" key="2">
    <source>
        <dbReference type="EMBL" id="SUD91723.1"/>
    </source>
</evidence>
<proteinExistence type="predicted"/>
<dbReference type="RefSeq" id="WP_028859153.1">
    <property type="nucleotide sequence ID" value="NZ_CAJHAQ010000001.1"/>
</dbReference>
<keyword evidence="3" id="KW-1185">Reference proteome</keyword>
<name>A0A379LME5_9GAMM</name>